<comment type="caution">
    <text evidence="3">The sequence shown here is derived from an EMBL/GenBank/DDBJ whole genome shotgun (WGS) entry which is preliminary data.</text>
</comment>
<keyword evidence="3" id="KW-0378">Hydrolase</keyword>
<name>A0AAW7X9U4_9GAMM</name>
<protein>
    <submittedName>
        <fullName evidence="3">Glycoside hydrolase</fullName>
    </submittedName>
</protein>
<feature type="chain" id="PRO_5043824065" evidence="1">
    <location>
        <begin position="25"/>
        <end position="216"/>
    </location>
</feature>
<dbReference type="RefSeq" id="WP_303493244.1">
    <property type="nucleotide sequence ID" value="NZ_JAUOPB010000010.1"/>
</dbReference>
<feature type="domain" description="ExoP galactose-binding-like" evidence="2">
    <location>
        <begin position="62"/>
        <end position="201"/>
    </location>
</feature>
<organism evidence="3 4">
    <name type="scientific">Saccharophagus degradans</name>
    <dbReference type="NCBI Taxonomy" id="86304"/>
    <lineage>
        <taxon>Bacteria</taxon>
        <taxon>Pseudomonadati</taxon>
        <taxon>Pseudomonadota</taxon>
        <taxon>Gammaproteobacteria</taxon>
        <taxon>Cellvibrionales</taxon>
        <taxon>Cellvibrionaceae</taxon>
        <taxon>Saccharophagus</taxon>
    </lineage>
</organism>
<reference evidence="3" key="1">
    <citation type="submission" date="2023-07" db="EMBL/GenBank/DDBJ databases">
        <title>Genome content predicts the carbon catabolic preferences of heterotrophic bacteria.</title>
        <authorList>
            <person name="Gralka M."/>
        </authorList>
    </citation>
    <scope>NUCLEOTIDE SEQUENCE</scope>
    <source>
        <strain evidence="3">I3M17_2</strain>
    </source>
</reference>
<evidence type="ECO:0000313" key="3">
    <source>
        <dbReference type="EMBL" id="MDO6423637.1"/>
    </source>
</evidence>
<evidence type="ECO:0000259" key="2">
    <source>
        <dbReference type="Pfam" id="PF18559"/>
    </source>
</evidence>
<proteinExistence type="predicted"/>
<dbReference type="GO" id="GO:0016787">
    <property type="term" value="F:hydrolase activity"/>
    <property type="evidence" value="ECO:0007669"/>
    <property type="project" value="UniProtKB-KW"/>
</dbReference>
<dbReference type="Pfam" id="PF18559">
    <property type="entry name" value="Exop_C"/>
    <property type="match status" value="1"/>
</dbReference>
<dbReference type="EMBL" id="JAUOPB010000010">
    <property type="protein sequence ID" value="MDO6423637.1"/>
    <property type="molecule type" value="Genomic_DNA"/>
</dbReference>
<evidence type="ECO:0000313" key="4">
    <source>
        <dbReference type="Proteomes" id="UP001169760"/>
    </source>
</evidence>
<dbReference type="Gene3D" id="2.60.120.430">
    <property type="entry name" value="Galactose-binding lectin"/>
    <property type="match status" value="1"/>
</dbReference>
<accession>A0AAW7X9U4</accession>
<evidence type="ECO:0000256" key="1">
    <source>
        <dbReference type="SAM" id="SignalP"/>
    </source>
</evidence>
<gene>
    <name evidence="3" type="ORF">Q4521_14235</name>
</gene>
<dbReference type="Proteomes" id="UP001169760">
    <property type="component" value="Unassembled WGS sequence"/>
</dbReference>
<sequence length="216" mass="23655">MTIFVVVKRFLFACTFLCSSLAVANSLDPTFVYFADGKVVGARGISVGDSKNWSVPVVDLTAKSESGKLIVSPTTYKRENDALRAEFTKKKTQASLAIYGPEIDLAALEDKVALSLWVKVDKISSSPVHLGMDCGWPCRAEIDIRKNLRKFPRKEWFNFAIPLNCLSNFGSGESFDLSKINGPFVLSTEGRLDISIADIRLGLLPEGDPGCAKVEE</sequence>
<keyword evidence="1" id="KW-0732">Signal</keyword>
<feature type="signal peptide" evidence="1">
    <location>
        <begin position="1"/>
        <end position="24"/>
    </location>
</feature>
<dbReference type="AlphaFoldDB" id="A0AAW7X9U4"/>
<dbReference type="InterPro" id="IPR041443">
    <property type="entry name" value="Exop_C"/>
</dbReference>